<feature type="region of interest" description="Disordered" evidence="1">
    <location>
        <begin position="544"/>
        <end position="628"/>
    </location>
</feature>
<dbReference type="EMBL" id="CAUYUJ010018699">
    <property type="protein sequence ID" value="CAK0885645.1"/>
    <property type="molecule type" value="Genomic_DNA"/>
</dbReference>
<feature type="region of interest" description="Disordered" evidence="1">
    <location>
        <begin position="906"/>
        <end position="948"/>
    </location>
</feature>
<accession>A0ABN9WGR5</accession>
<sequence>MIAAATVVKNLTMHRLAFPILSDDETGTTNPAEDLPFTPVDTEADGPMKKVVHFVDIVSDHREDINKDAILEHFRRKTFKDLPMPFRLKEEPPSDYTMQLFVVPRGDGGKYIIKHYIMKNKVNIHSLPSICAGQAHKIAWSTHEKSGTKALQHLLMHLPGLKIRYFTFDHRDLNNQKELMDESKVDQGFGYIEEHARLIQNESHLRWITKELNNEASLIFGWKESLVKEIMRGVANEAVLCQEHIVCPVTLRNIKRSFLVGALKPMIETMGEHALMMIGEPGIGKTFVGRSVALALARRWARKIGGERVAMLKSTTEFDFLRGQPGEKSCAWVHDDGALNEQRVRAIKSFTDVGDDESMIWARWGATKCVQEQPRLIMDNTFNPATLRPTIGSSPSISHGDFLAAVSTTFPPGTTLANLMACLKRSHLTLNFTHTDGKVYVLHRIASEGTEPVPCFVLDESNFINMDGRRRIGLWKEGNRQFGTDRDQDVMWEQNWLTQLLEDDEVPQGADDSGAEDVAAAAEPQRFGKLSLGDIWGSAAAAPRGGVPAAAMPAPAAPEGAVPAAPMPAPAAPEEAPPAKRAKPDTQGPRAVSPEPFADGFKCDRIGRDRDDDEDEEEPPRGTPAQEIERLWKLRQAGAISLKEFNALKKGAINDGFDAMKKVAPAKKEERRAKRERAPRGPIKRDPDGPCRAAGSTDQAAKKEVFSATPVDSSTMQELFPGAVAIDSDEDCFPLPAARVCRGCLTRMLGTGDFWPLSEQCILGAMHPDLGAPPAIHLDWDEEDEDDDESFHDGDQSIDEHTEAESDGTETDSDSDEGGDVDASETSSTACPSDDDMLEGDEDTGDADDRYFADVAWVSDDEADGVVAIDSDEDLPEHFRRGRACESPARMPRLAKKWALKQAMKTAKKPAKTRGAKPAAKKPAKARGKRTVMRRPARASGKGAESRAAKALRVNGKFHKDGLTYSGKSASTPAQTTTLRRLDQQPYEEISALSQNGAKKVLLEAGVLPRRGEAASFACWQCGGEMSKNGNGFRCAAANCSRPRIAHPDVAYTPLARFDAGGYDRDYKMCLRTAYTLGCKLPNDAATQIARQKGDSIMAAERKVSEFYAMHKVALAHSEVEHTRDTVFEDEIVEVDSSRMACKKLTGGMKSHQGRLLAVKERFSKKWTASMLPTRNSKAKRGSGGPESLAEVRGPLAHAMGKGTALAPDGAQAFHSAAAEIGVPSLPGVNHQDKVFTPVTRLLKSKLPKRTAAALRRHSRGKAPAVQETKLYFKLVAGDNSVESVQGHIKNTMRRVGNVGRHNASETKKAVQTLSGAALLRRAGVASVLDALRRYRVALSTGVVQLSPRECFRAESCVWAVAAEKGEAS</sequence>
<reference evidence="2" key="1">
    <citation type="submission" date="2023-10" db="EMBL/GenBank/DDBJ databases">
        <authorList>
            <person name="Chen Y."/>
            <person name="Shah S."/>
            <person name="Dougan E. K."/>
            <person name="Thang M."/>
            <person name="Chan C."/>
        </authorList>
    </citation>
    <scope>NUCLEOTIDE SEQUENCE [LARGE SCALE GENOMIC DNA]</scope>
</reference>
<feature type="compositionally biased region" description="Polar residues" evidence="1">
    <location>
        <begin position="966"/>
        <end position="979"/>
    </location>
</feature>
<evidence type="ECO:0000256" key="1">
    <source>
        <dbReference type="SAM" id="MobiDB-lite"/>
    </source>
</evidence>
<comment type="caution">
    <text evidence="2">The sequence shown here is derived from an EMBL/GenBank/DDBJ whole genome shotgun (WGS) entry which is preliminary data.</text>
</comment>
<feature type="compositionally biased region" description="Basic and acidic residues" evidence="1">
    <location>
        <begin position="791"/>
        <end position="804"/>
    </location>
</feature>
<proteinExistence type="predicted"/>
<feature type="compositionally biased region" description="Low complexity" evidence="1">
    <location>
        <begin position="544"/>
        <end position="564"/>
    </location>
</feature>
<keyword evidence="3" id="KW-1185">Reference proteome</keyword>
<protein>
    <submittedName>
        <fullName evidence="2">Uncharacterized protein</fullName>
    </submittedName>
</protein>
<feature type="compositionally biased region" description="Basic and acidic residues" evidence="1">
    <location>
        <begin position="601"/>
        <end position="610"/>
    </location>
</feature>
<feature type="region of interest" description="Disordered" evidence="1">
    <location>
        <begin position="963"/>
        <end position="982"/>
    </location>
</feature>
<evidence type="ECO:0000313" key="3">
    <source>
        <dbReference type="Proteomes" id="UP001189429"/>
    </source>
</evidence>
<evidence type="ECO:0000313" key="2">
    <source>
        <dbReference type="EMBL" id="CAK0885645.1"/>
    </source>
</evidence>
<feature type="region of interest" description="Disordered" evidence="1">
    <location>
        <begin position="783"/>
        <end position="847"/>
    </location>
</feature>
<dbReference type="Proteomes" id="UP001189429">
    <property type="component" value="Unassembled WGS sequence"/>
</dbReference>
<feature type="compositionally biased region" description="Acidic residues" evidence="1">
    <location>
        <begin position="805"/>
        <end position="823"/>
    </location>
</feature>
<gene>
    <name evidence="2" type="ORF">PCOR1329_LOCUS67207</name>
</gene>
<organism evidence="2 3">
    <name type="scientific">Prorocentrum cordatum</name>
    <dbReference type="NCBI Taxonomy" id="2364126"/>
    <lineage>
        <taxon>Eukaryota</taxon>
        <taxon>Sar</taxon>
        <taxon>Alveolata</taxon>
        <taxon>Dinophyceae</taxon>
        <taxon>Prorocentrales</taxon>
        <taxon>Prorocentraceae</taxon>
        <taxon>Prorocentrum</taxon>
    </lineage>
</organism>
<feature type="compositionally biased region" description="Acidic residues" evidence="1">
    <location>
        <begin position="833"/>
        <end position="846"/>
    </location>
</feature>
<feature type="compositionally biased region" description="Basic residues" evidence="1">
    <location>
        <begin position="906"/>
        <end position="937"/>
    </location>
</feature>
<feature type="compositionally biased region" description="Basic and acidic residues" evidence="1">
    <location>
        <begin position="664"/>
        <end position="689"/>
    </location>
</feature>
<feature type="region of interest" description="Disordered" evidence="1">
    <location>
        <begin position="664"/>
        <end position="700"/>
    </location>
</feature>
<name>A0ABN9WGR5_9DINO</name>